<dbReference type="KEGG" id="ajp:AMJAP_2166"/>
<dbReference type="InterPro" id="IPR012902">
    <property type="entry name" value="N_methyl_site"/>
</dbReference>
<evidence type="ECO:0000256" key="1">
    <source>
        <dbReference type="SAM" id="Phobius"/>
    </source>
</evidence>
<dbReference type="AlphaFoldDB" id="A0A7R6PHR6"/>
<evidence type="ECO:0000313" key="3">
    <source>
        <dbReference type="Proteomes" id="UP000595663"/>
    </source>
</evidence>
<protein>
    <submittedName>
        <fullName evidence="2">General secretion pathway protein I</fullName>
    </submittedName>
</protein>
<accession>A0A7R6PHR6</accession>
<dbReference type="OrthoDB" id="7864109at2"/>
<keyword evidence="3" id="KW-1185">Reference proteome</keyword>
<keyword evidence="1" id="KW-0472">Membrane</keyword>
<dbReference type="EMBL" id="AP014545">
    <property type="protein sequence ID" value="BBB26757.1"/>
    <property type="molecule type" value="Genomic_DNA"/>
</dbReference>
<dbReference type="PROSITE" id="PS00409">
    <property type="entry name" value="PROKAR_NTER_METHYL"/>
    <property type="match status" value="1"/>
</dbReference>
<evidence type="ECO:0000313" key="2">
    <source>
        <dbReference type="EMBL" id="BBB26757.1"/>
    </source>
</evidence>
<sequence length="128" mass="14171">MRHSSCQQGFSLLEVLVAMIVAALTLGVILNLFSTTSKSASLNTHYRNAVQVAESTMEQLASHPLLTSQVEGNESEYRWQASITPWETASTESVRSPFVLYQIEVQVSWGNRQDYPVVLKTLRLGGPS</sequence>
<dbReference type="Proteomes" id="UP000595663">
    <property type="component" value="Chromosome"/>
</dbReference>
<name>A0A7R6PHR6_9GAMM</name>
<reference evidence="2 3" key="1">
    <citation type="journal article" date="2008" name="Int. J. Syst. Evol. Microbiol.">
        <title>Amphritea japonica sp. nov. and Amphritea balenae sp. nov., isolated from the sediment adjacent to sperm whale carcasses off Kagoshima, Japan.</title>
        <authorList>
            <person name="Miyazaki M."/>
            <person name="Nogi Y."/>
            <person name="Fujiwara Y."/>
            <person name="Kawato M."/>
            <person name="Nagahama T."/>
            <person name="Kubokawa K."/>
            <person name="Horikoshi K."/>
        </authorList>
    </citation>
    <scope>NUCLEOTIDE SEQUENCE [LARGE SCALE GENOMIC DNA]</scope>
    <source>
        <strain evidence="2 3">ATCC BAA-1530</strain>
    </source>
</reference>
<organism evidence="2 3">
    <name type="scientific">Amphritea japonica ATCC BAA-1530</name>
    <dbReference type="NCBI Taxonomy" id="1278309"/>
    <lineage>
        <taxon>Bacteria</taxon>
        <taxon>Pseudomonadati</taxon>
        <taxon>Pseudomonadota</taxon>
        <taxon>Gammaproteobacteria</taxon>
        <taxon>Oceanospirillales</taxon>
        <taxon>Oceanospirillaceae</taxon>
        <taxon>Amphritea</taxon>
    </lineage>
</organism>
<dbReference type="Pfam" id="PF07963">
    <property type="entry name" value="N_methyl"/>
    <property type="match status" value="1"/>
</dbReference>
<dbReference type="RefSeq" id="WP_019620455.1">
    <property type="nucleotide sequence ID" value="NZ_AP014545.1"/>
</dbReference>
<proteinExistence type="predicted"/>
<keyword evidence="1" id="KW-0812">Transmembrane</keyword>
<gene>
    <name evidence="2" type="primary">gspI</name>
    <name evidence="2" type="ORF">AMJAP_2166</name>
</gene>
<dbReference type="NCBIfam" id="TIGR02532">
    <property type="entry name" value="IV_pilin_GFxxxE"/>
    <property type="match status" value="1"/>
</dbReference>
<feature type="transmembrane region" description="Helical" evidence="1">
    <location>
        <begin position="12"/>
        <end position="33"/>
    </location>
</feature>
<keyword evidence="1" id="KW-1133">Transmembrane helix</keyword>